<dbReference type="EMBL" id="JAZDQU010000002">
    <property type="protein sequence ID" value="MEE1885714.1"/>
    <property type="molecule type" value="Genomic_DNA"/>
</dbReference>
<dbReference type="Proteomes" id="UP001337681">
    <property type="component" value="Unassembled WGS sequence"/>
</dbReference>
<dbReference type="PROSITE" id="PS51257">
    <property type="entry name" value="PROKAR_LIPOPROTEIN"/>
    <property type="match status" value="1"/>
</dbReference>
<dbReference type="RefSeq" id="WP_330146609.1">
    <property type="nucleotide sequence ID" value="NZ_JAZDQU010000002.1"/>
</dbReference>
<dbReference type="Pfam" id="PF16215">
    <property type="entry name" value="DUF4876"/>
    <property type="match status" value="1"/>
</dbReference>
<dbReference type="SUPFAM" id="SSF49478">
    <property type="entry name" value="Cna protein B-type domain"/>
    <property type="match status" value="1"/>
</dbReference>
<name>A0ABU7H318_9SPHI</name>
<reference evidence="1 2" key="1">
    <citation type="submission" date="2024-01" db="EMBL/GenBank/DDBJ databases">
        <title>Pedobacter sp. nov., isolated from oil-contaminated soil.</title>
        <authorList>
            <person name="Le N.T.T."/>
        </authorList>
    </citation>
    <scope>NUCLEOTIDE SEQUENCE [LARGE SCALE GENOMIC DNA]</scope>
    <source>
        <strain evidence="1 2">VNH31</strain>
    </source>
</reference>
<gene>
    <name evidence="1" type="ORF">VRU49_09830</name>
</gene>
<sequence>MKKSIFTFFTFFIIILFSCKKDSLDEVAGVAANLQLNFAPEIKSLGLSYKDAEVTLTNKTDGRIIKGISDASGLIVFESVTPGNYSVVAALTISAKDYQLLTGTTIAQDIVFNGSLETNIVANSGTLTINLQSGAIGDWVIKQIYYGGSSTTNGAVFRDQFIEIYNNSNQVLYADSLYISQIFGKNTRVSAVDTADPAYLSNGQYNWANAIGMNVANPNSNYVYMKSLLMIPGNGKQYPVQPGASIIIAQNAQNHKASYVGSDGKPVSVKNPELTIDLSNADFEAYYGDLEGINPLASDTDNPLIPNVKVFFRGGDRDLILNNNGYEGIVIFKSKTNPTELPGFPSPEIKAISNTTTLYKQLPINLIIDAVDIAHTTPSSRAAKRMPDAIDAGFTFTLGGAYSSHAVIRTTSKTIDGRRILKDTNNSTEDFVSINMADPSKTVFK</sequence>
<organism evidence="1 2">
    <name type="scientific">Pedobacter flavus</name>
    <dbReference type="NCBI Taxonomy" id="3113906"/>
    <lineage>
        <taxon>Bacteria</taxon>
        <taxon>Pseudomonadati</taxon>
        <taxon>Bacteroidota</taxon>
        <taxon>Sphingobacteriia</taxon>
        <taxon>Sphingobacteriales</taxon>
        <taxon>Sphingobacteriaceae</taxon>
        <taxon>Pedobacter</taxon>
    </lineage>
</organism>
<dbReference type="InterPro" id="IPR032627">
    <property type="entry name" value="DUF4876"/>
</dbReference>
<evidence type="ECO:0000313" key="2">
    <source>
        <dbReference type="Proteomes" id="UP001337681"/>
    </source>
</evidence>
<comment type="caution">
    <text evidence="1">The sequence shown here is derived from an EMBL/GenBank/DDBJ whole genome shotgun (WGS) entry which is preliminary data.</text>
</comment>
<evidence type="ECO:0000313" key="1">
    <source>
        <dbReference type="EMBL" id="MEE1885714.1"/>
    </source>
</evidence>
<protein>
    <submittedName>
        <fullName evidence="1">DUF4876 domain-containing protein</fullName>
    </submittedName>
</protein>
<proteinExistence type="predicted"/>
<keyword evidence="2" id="KW-1185">Reference proteome</keyword>
<accession>A0ABU7H318</accession>